<dbReference type="EMBL" id="JADBEF010000001">
    <property type="protein sequence ID" value="MBE1566072.1"/>
    <property type="molecule type" value="Genomic_DNA"/>
</dbReference>
<dbReference type="Pfam" id="PF14078">
    <property type="entry name" value="DUF4259"/>
    <property type="match status" value="1"/>
</dbReference>
<organism evidence="1 2">
    <name type="scientific">Nonomuraea africana</name>
    <dbReference type="NCBI Taxonomy" id="46171"/>
    <lineage>
        <taxon>Bacteria</taxon>
        <taxon>Bacillati</taxon>
        <taxon>Actinomycetota</taxon>
        <taxon>Actinomycetes</taxon>
        <taxon>Streptosporangiales</taxon>
        <taxon>Streptosporangiaceae</taxon>
        <taxon>Nonomuraea</taxon>
    </lineage>
</organism>
<dbReference type="RefSeq" id="WP_192780170.1">
    <property type="nucleotide sequence ID" value="NZ_BAAASY010000013.1"/>
</dbReference>
<reference evidence="1 2" key="1">
    <citation type="submission" date="2020-10" db="EMBL/GenBank/DDBJ databases">
        <title>Sequencing the genomes of 1000 actinobacteria strains.</title>
        <authorList>
            <person name="Klenk H.-P."/>
        </authorList>
    </citation>
    <scope>NUCLEOTIDE SEQUENCE [LARGE SCALE GENOMIC DNA]</scope>
    <source>
        <strain evidence="1 2">DSM 43748</strain>
    </source>
</reference>
<gene>
    <name evidence="1" type="ORF">H4W81_008851</name>
</gene>
<dbReference type="Proteomes" id="UP000661607">
    <property type="component" value="Unassembled WGS sequence"/>
</dbReference>
<name>A0ABR9KVL7_9ACTN</name>
<evidence type="ECO:0000313" key="1">
    <source>
        <dbReference type="EMBL" id="MBE1566072.1"/>
    </source>
</evidence>
<keyword evidence="2" id="KW-1185">Reference proteome</keyword>
<dbReference type="InterPro" id="IPR025355">
    <property type="entry name" value="DUF4259"/>
</dbReference>
<accession>A0ABR9KVL7</accession>
<protein>
    <recommendedName>
        <fullName evidence="3">DUF4259 domain-containing protein</fullName>
    </recommendedName>
</protein>
<evidence type="ECO:0000313" key="2">
    <source>
        <dbReference type="Proteomes" id="UP000661607"/>
    </source>
</evidence>
<evidence type="ECO:0008006" key="3">
    <source>
        <dbReference type="Google" id="ProtNLM"/>
    </source>
</evidence>
<proteinExistence type="predicted"/>
<sequence>MGTWDIGPFDNDSAADWCGGLDDAPAERRAELIRQALATAAGAADYLDGDDAGAAIAAAAIVASQRGGPAITTPYAPDFLVRGGAVELPSDLAELALRALDRVVGDESEWRDLWAEAGALPEATAALAPIRAALGR</sequence>
<comment type="caution">
    <text evidence="1">The sequence shown here is derived from an EMBL/GenBank/DDBJ whole genome shotgun (WGS) entry which is preliminary data.</text>
</comment>